<dbReference type="Proteomes" id="UP000034207">
    <property type="component" value="Unassembled WGS sequence"/>
</dbReference>
<dbReference type="PROSITE" id="PS51462">
    <property type="entry name" value="NUDIX"/>
    <property type="match status" value="1"/>
</dbReference>
<dbReference type="InterPro" id="IPR000086">
    <property type="entry name" value="NUDIX_hydrolase_dom"/>
</dbReference>
<accession>A0A0G0LQ20</accession>
<reference evidence="2" key="1">
    <citation type="journal article" date="2015" name="Nature">
        <title>rRNA introns, odd ribosomes, and small enigmatic genomes across a large radiation of phyla.</title>
        <authorList>
            <person name="Brown C.T."/>
            <person name="Hug L.A."/>
            <person name="Thomas B.C."/>
            <person name="Sharon I."/>
            <person name="Castelle C.J."/>
            <person name="Singh A."/>
            <person name="Wilkins M.J."/>
            <person name="Williams K.H."/>
            <person name="Banfield J.F."/>
        </authorList>
    </citation>
    <scope>NUCLEOTIDE SEQUENCE [LARGE SCALE GENOMIC DNA]</scope>
</reference>
<comment type="caution">
    <text evidence="2">The sequence shown here is derived from an EMBL/GenBank/DDBJ whole genome shotgun (WGS) entry which is preliminary data.</text>
</comment>
<protein>
    <recommendedName>
        <fullName evidence="1">Nudix hydrolase domain-containing protein</fullName>
    </recommendedName>
</protein>
<feature type="domain" description="Nudix hydrolase" evidence="1">
    <location>
        <begin position="6"/>
        <end position="155"/>
    </location>
</feature>
<dbReference type="Pfam" id="PF00293">
    <property type="entry name" value="NUDIX"/>
    <property type="match status" value="1"/>
</dbReference>
<dbReference type="EMBL" id="LBVV01000026">
    <property type="protein sequence ID" value="KKQ93137.1"/>
    <property type="molecule type" value="Genomic_DNA"/>
</dbReference>
<name>A0A0G0LQ20_UNCC2</name>
<dbReference type="AlphaFoldDB" id="A0A0G0LQ20"/>
<sequence>MSQKLFNVLATAIILKDPYSKNKKPLYLILKRSDKEKTFPGRWTVPGGKLSTDDFTTLPKETKDYWYNVIEKALRREVLEESNLKIKNIWYLTSLARVTNEGYGSLVLSFVADLADGEIKLDQDMQDYAWVTFEEAKKYDLIDGIIDELYMVERKFKGEIDVEWAKLPNYK</sequence>
<organism evidence="2 3">
    <name type="scientific">candidate division CPR2 bacterium GW2011_GWC2_39_10</name>
    <dbReference type="NCBI Taxonomy" id="1618345"/>
    <lineage>
        <taxon>Bacteria</taxon>
        <taxon>Bacteria division CPR2</taxon>
    </lineage>
</organism>
<evidence type="ECO:0000313" key="2">
    <source>
        <dbReference type="EMBL" id="KKQ93137.1"/>
    </source>
</evidence>
<gene>
    <name evidence="2" type="ORF">UT18_C0026G0012</name>
</gene>
<proteinExistence type="predicted"/>
<evidence type="ECO:0000313" key="3">
    <source>
        <dbReference type="Proteomes" id="UP000034207"/>
    </source>
</evidence>
<dbReference type="STRING" id="1618345.UT18_C0026G0012"/>
<dbReference type="SUPFAM" id="SSF55811">
    <property type="entry name" value="Nudix"/>
    <property type="match status" value="1"/>
</dbReference>
<evidence type="ECO:0000259" key="1">
    <source>
        <dbReference type="PROSITE" id="PS51462"/>
    </source>
</evidence>
<dbReference type="InterPro" id="IPR015797">
    <property type="entry name" value="NUDIX_hydrolase-like_dom_sf"/>
</dbReference>
<dbReference type="Gene3D" id="3.90.79.10">
    <property type="entry name" value="Nucleoside Triphosphate Pyrophosphohydrolase"/>
    <property type="match status" value="1"/>
</dbReference>